<gene>
    <name evidence="2" type="ORF">XYCOK13_24600</name>
</gene>
<dbReference type="Pfam" id="PF00583">
    <property type="entry name" value="Acetyltransf_1"/>
    <property type="match status" value="1"/>
</dbReference>
<dbReference type="CDD" id="cd04301">
    <property type="entry name" value="NAT_SF"/>
    <property type="match status" value="1"/>
</dbReference>
<dbReference type="AlphaFoldDB" id="A0A8J4M3L7"/>
<proteinExistence type="predicted"/>
<name>A0A8J4M3L7_9BACL</name>
<dbReference type="EMBL" id="BOVK01000031">
    <property type="protein sequence ID" value="GIQ69636.1"/>
    <property type="molecule type" value="Genomic_DNA"/>
</dbReference>
<reference evidence="2" key="1">
    <citation type="submission" date="2021-04" db="EMBL/GenBank/DDBJ databases">
        <title>Draft genome sequence of Xylanibacillus composti strain K13.</title>
        <authorList>
            <person name="Uke A."/>
            <person name="Chhe C."/>
            <person name="Baramee S."/>
            <person name="Kosugi A."/>
        </authorList>
    </citation>
    <scope>NUCLEOTIDE SEQUENCE</scope>
    <source>
        <strain evidence="2">K13</strain>
    </source>
</reference>
<dbReference type="PROSITE" id="PS51186">
    <property type="entry name" value="GNAT"/>
    <property type="match status" value="1"/>
</dbReference>
<evidence type="ECO:0000259" key="1">
    <source>
        <dbReference type="PROSITE" id="PS51186"/>
    </source>
</evidence>
<keyword evidence="3" id="KW-1185">Reference proteome</keyword>
<comment type="caution">
    <text evidence="2">The sequence shown here is derived from an EMBL/GenBank/DDBJ whole genome shotgun (WGS) entry which is preliminary data.</text>
</comment>
<organism evidence="2 3">
    <name type="scientific">Xylanibacillus composti</name>
    <dbReference type="NCBI Taxonomy" id="1572762"/>
    <lineage>
        <taxon>Bacteria</taxon>
        <taxon>Bacillati</taxon>
        <taxon>Bacillota</taxon>
        <taxon>Bacilli</taxon>
        <taxon>Bacillales</taxon>
        <taxon>Paenibacillaceae</taxon>
        <taxon>Xylanibacillus</taxon>
    </lineage>
</organism>
<evidence type="ECO:0000313" key="3">
    <source>
        <dbReference type="Proteomes" id="UP000677918"/>
    </source>
</evidence>
<dbReference type="SUPFAM" id="SSF55729">
    <property type="entry name" value="Acyl-CoA N-acyltransferases (Nat)"/>
    <property type="match status" value="1"/>
</dbReference>
<dbReference type="GO" id="GO:0016747">
    <property type="term" value="F:acyltransferase activity, transferring groups other than amino-acyl groups"/>
    <property type="evidence" value="ECO:0007669"/>
    <property type="project" value="InterPro"/>
</dbReference>
<dbReference type="Gene3D" id="3.40.630.30">
    <property type="match status" value="1"/>
</dbReference>
<evidence type="ECO:0000313" key="2">
    <source>
        <dbReference type="EMBL" id="GIQ69636.1"/>
    </source>
</evidence>
<accession>A0A8J4M3L7</accession>
<sequence length="145" mass="16879">MKLFLRQADASDLPLLSRMNRQLIEDEGSTNPMSTEELLVRMKGWLQSGWQIDLLLRDTTVLGYALYQLRRNERGKEEVYLRQYFIERKHRGRGYGQAGIALLLETRWDPGHTIVVEVLETNPAGHRFWQRVGFAPYSTTLTRNG</sequence>
<dbReference type="InterPro" id="IPR000182">
    <property type="entry name" value="GNAT_dom"/>
</dbReference>
<dbReference type="InterPro" id="IPR016181">
    <property type="entry name" value="Acyl_CoA_acyltransferase"/>
</dbReference>
<protein>
    <recommendedName>
        <fullName evidence="1">N-acetyltransferase domain-containing protein</fullName>
    </recommendedName>
</protein>
<feature type="domain" description="N-acetyltransferase" evidence="1">
    <location>
        <begin position="3"/>
        <end position="145"/>
    </location>
</feature>
<dbReference type="Proteomes" id="UP000677918">
    <property type="component" value="Unassembled WGS sequence"/>
</dbReference>
<dbReference type="RefSeq" id="WP_213412428.1">
    <property type="nucleotide sequence ID" value="NZ_BOVK01000031.1"/>
</dbReference>